<dbReference type="Pfam" id="PF13715">
    <property type="entry name" value="CarbopepD_reg_2"/>
    <property type="match status" value="1"/>
</dbReference>
<dbReference type="Gene3D" id="2.170.130.10">
    <property type="entry name" value="TonB-dependent receptor, plug domain"/>
    <property type="match status" value="1"/>
</dbReference>
<evidence type="ECO:0000256" key="3">
    <source>
        <dbReference type="ARBA" id="ARBA00022452"/>
    </source>
</evidence>
<evidence type="ECO:0000313" key="10">
    <source>
        <dbReference type="EMBL" id="PRD57038.1"/>
    </source>
</evidence>
<comment type="similarity">
    <text evidence="7">Belongs to the TonB-dependent receptor family.</text>
</comment>
<dbReference type="NCBIfam" id="TIGR04056">
    <property type="entry name" value="OMP_RagA_SusC"/>
    <property type="match status" value="1"/>
</dbReference>
<evidence type="ECO:0000256" key="8">
    <source>
        <dbReference type="SAM" id="SignalP"/>
    </source>
</evidence>
<dbReference type="OrthoDB" id="9768177at2"/>
<dbReference type="EMBL" id="PVBS01000001">
    <property type="protein sequence ID" value="PRD57038.1"/>
    <property type="molecule type" value="Genomic_DNA"/>
</dbReference>
<evidence type="ECO:0000256" key="2">
    <source>
        <dbReference type="ARBA" id="ARBA00022448"/>
    </source>
</evidence>
<dbReference type="SUPFAM" id="SSF49464">
    <property type="entry name" value="Carboxypeptidase regulatory domain-like"/>
    <property type="match status" value="1"/>
</dbReference>
<organism evidence="10 11">
    <name type="scientific">Sphingobacterium gobiense</name>
    <dbReference type="NCBI Taxonomy" id="1382456"/>
    <lineage>
        <taxon>Bacteria</taxon>
        <taxon>Pseudomonadati</taxon>
        <taxon>Bacteroidota</taxon>
        <taxon>Sphingobacteriia</taxon>
        <taxon>Sphingobacteriales</taxon>
        <taxon>Sphingobacteriaceae</taxon>
        <taxon>Sphingobacterium</taxon>
    </lineage>
</organism>
<evidence type="ECO:0000313" key="11">
    <source>
        <dbReference type="Proteomes" id="UP000238642"/>
    </source>
</evidence>
<dbReference type="PROSITE" id="PS52016">
    <property type="entry name" value="TONB_DEPENDENT_REC_3"/>
    <property type="match status" value="1"/>
</dbReference>
<keyword evidence="3 7" id="KW-1134">Transmembrane beta strand</keyword>
<evidence type="ECO:0000256" key="4">
    <source>
        <dbReference type="ARBA" id="ARBA00022692"/>
    </source>
</evidence>
<feature type="domain" description="TonB-dependent receptor plug" evidence="9">
    <location>
        <begin position="118"/>
        <end position="225"/>
    </location>
</feature>
<keyword evidence="8" id="KW-0732">Signal</keyword>
<evidence type="ECO:0000256" key="7">
    <source>
        <dbReference type="PROSITE-ProRule" id="PRU01360"/>
    </source>
</evidence>
<comment type="caution">
    <text evidence="10">The sequence shown here is derived from an EMBL/GenBank/DDBJ whole genome shotgun (WGS) entry which is preliminary data.</text>
</comment>
<dbReference type="InterPro" id="IPR036942">
    <property type="entry name" value="Beta-barrel_TonB_sf"/>
</dbReference>
<name>A0A2S9JUV3_9SPHI</name>
<dbReference type="AlphaFoldDB" id="A0A2S9JUV3"/>
<feature type="chain" id="PRO_5015689996" description="TonB-dependent receptor plug domain-containing protein" evidence="8">
    <location>
        <begin position="20"/>
        <end position="1076"/>
    </location>
</feature>
<dbReference type="InterPro" id="IPR023996">
    <property type="entry name" value="TonB-dep_OMP_SusC/RagA"/>
</dbReference>
<sequence length="1076" mass="121632">MRILIVALMMLLFQLNSDAQTKNISISGQVLSEDKQPISYVNIRAVKTNQNTVTDERGHFLLQLPLSDTVLFSAVGFKRHKMWLDSDRKDILIVLDRLENVIDEVEVNTGYQKIAANRINGSVTVLDNEAINRQVSPNILERLNGITNGLTVQVGRMNNNPQNKTNITIRGYSTINGPLDPLIVLDNFVYEGDIENINPNDIESVTVLKDAEATSIYGARGGNGVIILTTKKGNAEGPLRVSVSINTAVSEKPNLYALPEMNNADYIAVEELLFEEGFFDRDLTRTTFPPISPIVYMLAKKKQGLLSDEEYASERKFYTQTDFRRQYTDLFYHNTTTSQYYVGLTGGAAKTNFAFGAGHNRMGDDYGQPTNKTNLRSHFDIQLSKKIKLSLSGLFTSEHAKSGQVASYEQLRRIGNRQSVPYLSLLDEGGEEMAFYKDYSPFLIDTIGKGLLMDWRYFPYSDAKFTDFNSRLSELLGNVALEAKIVDGLDVSVYYQMQDQNINSERLYGQDSYYARNIINRFSQIDESTGRVTYNVPGGDIVDRSIASIRSQSLRTQLNFSKSFKDHRILAMLGMEGREVKNVGESWTHYGYRKDPLSYLPVDFANIYNSLPLRGFDYIPGAPIIEPTTINRFISMYGNFNYTYLDRYSLSGNIRRDGSNIYGVSTNDRWKPLWSLGLGYDIAKETFFQGNAFDRLRLKATYGFSGNVDLSRSALPIAAFGNNPPDVGGLPSASIGTLNNPRLRWEQVRQINMGLDFAINRLGLNGSIEYYQKDGTDLYGPTDYDYTTWGGAQTIVTNVAAMEGNGIDLLLRYLWKKRDFSWTSTFIYNYNLSKTKKYYESSRRSALSRIIVQSGTRITPVEGFPLYSLAAYRWGGLDAQGNPQGYLEGELTTDYAALTNAVNELGEETESIRYVGPTTPTSFGSWQHEFRYKGFALSFNLLYKMGYYFRKSSINYSSLINFGFGHPDYALRWQNPGDDTHVPSFEYPLRMSGRDNFYAGSDVLVRNASNVRLQFVNFSYNLDALRDVSFFKDASIYMNVSNLGLIWVDNKEGLDPDYADVIAPRRSWSIGLRTSF</sequence>
<dbReference type="Pfam" id="PF07715">
    <property type="entry name" value="Plug"/>
    <property type="match status" value="1"/>
</dbReference>
<accession>A0A2S9JUV3</accession>
<dbReference type="NCBIfam" id="TIGR04057">
    <property type="entry name" value="SusC_RagA_signa"/>
    <property type="match status" value="1"/>
</dbReference>
<feature type="signal peptide" evidence="8">
    <location>
        <begin position="1"/>
        <end position="19"/>
    </location>
</feature>
<protein>
    <recommendedName>
        <fullName evidence="9">TonB-dependent receptor plug domain-containing protein</fullName>
    </recommendedName>
</protein>
<dbReference type="SUPFAM" id="SSF56935">
    <property type="entry name" value="Porins"/>
    <property type="match status" value="1"/>
</dbReference>
<dbReference type="InterPro" id="IPR023997">
    <property type="entry name" value="TonB-dep_OMP_SusC/RagA_CS"/>
</dbReference>
<keyword evidence="5 7" id="KW-0472">Membrane</keyword>
<keyword evidence="4 7" id="KW-0812">Transmembrane</keyword>
<dbReference type="InterPro" id="IPR039426">
    <property type="entry name" value="TonB-dep_rcpt-like"/>
</dbReference>
<dbReference type="InterPro" id="IPR008969">
    <property type="entry name" value="CarboxyPept-like_regulatory"/>
</dbReference>
<dbReference type="RefSeq" id="WP_105724444.1">
    <property type="nucleotide sequence ID" value="NZ_PVBS01000001.1"/>
</dbReference>
<keyword evidence="2 7" id="KW-0813">Transport</keyword>
<evidence type="ECO:0000256" key="6">
    <source>
        <dbReference type="ARBA" id="ARBA00023237"/>
    </source>
</evidence>
<dbReference type="InterPro" id="IPR012910">
    <property type="entry name" value="Plug_dom"/>
</dbReference>
<dbReference type="Gene3D" id="2.40.170.20">
    <property type="entry name" value="TonB-dependent receptor, beta-barrel domain"/>
    <property type="match status" value="1"/>
</dbReference>
<comment type="subcellular location">
    <subcellularLocation>
        <location evidence="1 7">Cell outer membrane</location>
        <topology evidence="1 7">Multi-pass membrane protein</topology>
    </subcellularLocation>
</comment>
<keyword evidence="11" id="KW-1185">Reference proteome</keyword>
<proteinExistence type="inferred from homology"/>
<keyword evidence="6 7" id="KW-0998">Cell outer membrane</keyword>
<dbReference type="InterPro" id="IPR037066">
    <property type="entry name" value="Plug_dom_sf"/>
</dbReference>
<evidence type="ECO:0000256" key="1">
    <source>
        <dbReference type="ARBA" id="ARBA00004571"/>
    </source>
</evidence>
<evidence type="ECO:0000259" key="9">
    <source>
        <dbReference type="Pfam" id="PF07715"/>
    </source>
</evidence>
<dbReference type="Proteomes" id="UP000238642">
    <property type="component" value="Unassembled WGS sequence"/>
</dbReference>
<evidence type="ECO:0000256" key="5">
    <source>
        <dbReference type="ARBA" id="ARBA00023136"/>
    </source>
</evidence>
<gene>
    <name evidence="10" type="ORF">C5749_07470</name>
</gene>
<reference evidence="10 11" key="1">
    <citation type="submission" date="2018-02" db="EMBL/GenBank/DDBJ databases">
        <title>The draft genome of Sphingobacterium gobiense H7.</title>
        <authorList>
            <person name="Li L."/>
            <person name="Liu L."/>
            <person name="Zhang X."/>
            <person name="Wang T."/>
            <person name="Liang L."/>
        </authorList>
    </citation>
    <scope>NUCLEOTIDE SEQUENCE [LARGE SCALE GENOMIC DNA]</scope>
    <source>
        <strain evidence="10 11">ACCC 05757</strain>
    </source>
</reference>
<dbReference type="GO" id="GO:0009279">
    <property type="term" value="C:cell outer membrane"/>
    <property type="evidence" value="ECO:0007669"/>
    <property type="project" value="UniProtKB-SubCell"/>
</dbReference>